<dbReference type="EMBL" id="JACQRX010000308">
    <property type="protein sequence ID" value="MBI4252204.1"/>
    <property type="molecule type" value="Genomic_DNA"/>
</dbReference>
<dbReference type="InterPro" id="IPR058579">
    <property type="entry name" value="IspG_C"/>
</dbReference>
<proteinExistence type="predicted"/>
<dbReference type="Gene3D" id="3.30.413.10">
    <property type="entry name" value="Sulfite Reductase Hemoprotein, domain 1"/>
    <property type="match status" value="1"/>
</dbReference>
<feature type="domain" description="IspG C-terminal" evidence="5">
    <location>
        <begin position="1"/>
        <end position="61"/>
    </location>
</feature>
<sequence>HITAPITVAVMGCEVNGPGEAREADIGVAGGHKRALIFMKGEKQGLVDYAQIKRHLVEQVEALAAEWSRTGGRRGGNGEGRS</sequence>
<keyword evidence="3" id="KW-0408">Iron</keyword>
<name>A0A933EAL9_UNCTE</name>
<evidence type="ECO:0000256" key="4">
    <source>
        <dbReference type="ARBA" id="ARBA00023014"/>
    </source>
</evidence>
<dbReference type="AlphaFoldDB" id="A0A933EAL9"/>
<gene>
    <name evidence="6" type="ORF">HY618_07060</name>
</gene>
<dbReference type="InterPro" id="IPR004588">
    <property type="entry name" value="IspG_bac-typ"/>
</dbReference>
<dbReference type="PANTHER" id="PTHR30454">
    <property type="entry name" value="4-HYDROXY-3-METHYLBUT-2-EN-1-YL DIPHOSPHATE SYNTHASE"/>
    <property type="match status" value="1"/>
</dbReference>
<reference evidence="6" key="1">
    <citation type="submission" date="2020-07" db="EMBL/GenBank/DDBJ databases">
        <title>Huge and variable diversity of episymbiotic CPR bacteria and DPANN archaea in groundwater ecosystems.</title>
        <authorList>
            <person name="He C.Y."/>
            <person name="Keren R."/>
            <person name="Whittaker M."/>
            <person name="Farag I.F."/>
            <person name="Doudna J."/>
            <person name="Cate J.H.D."/>
            <person name="Banfield J.F."/>
        </authorList>
    </citation>
    <scope>NUCLEOTIDE SEQUENCE</scope>
    <source>
        <strain evidence="6">NC_groundwater_1370_Ag_S-0.2um_69_93</strain>
    </source>
</reference>
<dbReference type="InterPro" id="IPR045854">
    <property type="entry name" value="NO2/SO3_Rdtase_4Fe4S_sf"/>
</dbReference>
<keyword evidence="2" id="KW-0479">Metal-binding</keyword>
<comment type="caution">
    <text evidence="6">The sequence shown here is derived from an EMBL/GenBank/DDBJ whole genome shotgun (WGS) entry which is preliminary data.</text>
</comment>
<evidence type="ECO:0000256" key="2">
    <source>
        <dbReference type="ARBA" id="ARBA00022723"/>
    </source>
</evidence>
<evidence type="ECO:0000259" key="5">
    <source>
        <dbReference type="Pfam" id="PF26540"/>
    </source>
</evidence>
<organism evidence="6 7">
    <name type="scientific">Tectimicrobiota bacterium</name>
    <dbReference type="NCBI Taxonomy" id="2528274"/>
    <lineage>
        <taxon>Bacteria</taxon>
        <taxon>Pseudomonadati</taxon>
        <taxon>Nitrospinota/Tectimicrobiota group</taxon>
        <taxon>Candidatus Tectimicrobiota</taxon>
    </lineage>
</organism>
<evidence type="ECO:0000313" key="7">
    <source>
        <dbReference type="Proteomes" id="UP000752292"/>
    </source>
</evidence>
<evidence type="ECO:0000256" key="1">
    <source>
        <dbReference type="ARBA" id="ARBA00022485"/>
    </source>
</evidence>
<dbReference type="Proteomes" id="UP000752292">
    <property type="component" value="Unassembled WGS sequence"/>
</dbReference>
<feature type="non-terminal residue" evidence="6">
    <location>
        <position position="1"/>
    </location>
</feature>
<dbReference type="PANTHER" id="PTHR30454:SF0">
    <property type="entry name" value="4-HYDROXY-3-METHYLBUT-2-EN-1-YL DIPHOSPHATE SYNTHASE (FERREDOXIN), CHLOROPLASTIC"/>
    <property type="match status" value="1"/>
</dbReference>
<evidence type="ECO:0000256" key="3">
    <source>
        <dbReference type="ARBA" id="ARBA00023004"/>
    </source>
</evidence>
<dbReference type="GO" id="GO:0016114">
    <property type="term" value="P:terpenoid biosynthetic process"/>
    <property type="evidence" value="ECO:0007669"/>
    <property type="project" value="InterPro"/>
</dbReference>
<dbReference type="SUPFAM" id="SSF56014">
    <property type="entry name" value="Nitrite and sulphite reductase 4Fe-4S domain-like"/>
    <property type="match status" value="1"/>
</dbReference>
<dbReference type="GO" id="GO:0019288">
    <property type="term" value="P:isopentenyl diphosphate biosynthetic process, methylerythritol 4-phosphate pathway"/>
    <property type="evidence" value="ECO:0007669"/>
    <property type="project" value="TreeGrafter"/>
</dbReference>
<keyword evidence="1" id="KW-0004">4Fe-4S</keyword>
<dbReference type="GO" id="GO:0051539">
    <property type="term" value="F:4 iron, 4 sulfur cluster binding"/>
    <property type="evidence" value="ECO:0007669"/>
    <property type="project" value="UniProtKB-KW"/>
</dbReference>
<dbReference type="GO" id="GO:0046872">
    <property type="term" value="F:metal ion binding"/>
    <property type="evidence" value="ECO:0007669"/>
    <property type="project" value="UniProtKB-KW"/>
</dbReference>
<keyword evidence="4" id="KW-0411">Iron-sulfur</keyword>
<protein>
    <submittedName>
        <fullName evidence="6">Flavodoxin-dependent (E)-4-hydroxy-3-methylbut-2-enyl-diphosphate synthase</fullName>
    </submittedName>
</protein>
<accession>A0A933EAL9</accession>
<dbReference type="GO" id="GO:0046429">
    <property type="term" value="F:4-hydroxy-3-methylbut-2-en-1-yl diphosphate synthase activity (ferredoxin)"/>
    <property type="evidence" value="ECO:0007669"/>
    <property type="project" value="InterPro"/>
</dbReference>
<dbReference type="Pfam" id="PF26540">
    <property type="entry name" value="GcpE_C"/>
    <property type="match status" value="1"/>
</dbReference>
<evidence type="ECO:0000313" key="6">
    <source>
        <dbReference type="EMBL" id="MBI4252204.1"/>
    </source>
</evidence>